<name>A0A2J6PX66_9HELO</name>
<reference evidence="1 2" key="1">
    <citation type="submission" date="2016-05" db="EMBL/GenBank/DDBJ databases">
        <title>A degradative enzymes factory behind the ericoid mycorrhizal symbiosis.</title>
        <authorList>
            <consortium name="DOE Joint Genome Institute"/>
            <person name="Martino E."/>
            <person name="Morin E."/>
            <person name="Grelet G."/>
            <person name="Kuo A."/>
            <person name="Kohler A."/>
            <person name="Daghino S."/>
            <person name="Barry K."/>
            <person name="Choi C."/>
            <person name="Cichocki N."/>
            <person name="Clum A."/>
            <person name="Copeland A."/>
            <person name="Hainaut M."/>
            <person name="Haridas S."/>
            <person name="Labutti K."/>
            <person name="Lindquist E."/>
            <person name="Lipzen A."/>
            <person name="Khouja H.-R."/>
            <person name="Murat C."/>
            <person name="Ohm R."/>
            <person name="Olson A."/>
            <person name="Spatafora J."/>
            <person name="Veneault-Fourrey C."/>
            <person name="Henrissat B."/>
            <person name="Grigoriev I."/>
            <person name="Martin F."/>
            <person name="Perotto S."/>
        </authorList>
    </citation>
    <scope>NUCLEOTIDE SEQUENCE [LARGE SCALE GENOMIC DNA]</scope>
    <source>
        <strain evidence="1 2">UAMH 7357</strain>
    </source>
</reference>
<organism evidence="1 2">
    <name type="scientific">Hyaloscypha hepaticicola</name>
    <dbReference type="NCBI Taxonomy" id="2082293"/>
    <lineage>
        <taxon>Eukaryota</taxon>
        <taxon>Fungi</taxon>
        <taxon>Dikarya</taxon>
        <taxon>Ascomycota</taxon>
        <taxon>Pezizomycotina</taxon>
        <taxon>Leotiomycetes</taxon>
        <taxon>Helotiales</taxon>
        <taxon>Hyaloscyphaceae</taxon>
        <taxon>Hyaloscypha</taxon>
    </lineage>
</organism>
<dbReference type="STRING" id="1745343.A0A2J6PX66"/>
<dbReference type="AlphaFoldDB" id="A0A2J6PX66"/>
<dbReference type="Proteomes" id="UP000235672">
    <property type="component" value="Unassembled WGS sequence"/>
</dbReference>
<gene>
    <name evidence="1" type="ORF">NA56DRAFT_706545</name>
</gene>
<keyword evidence="2" id="KW-1185">Reference proteome</keyword>
<dbReference type="OrthoDB" id="526941at2759"/>
<dbReference type="EMBL" id="KZ613493">
    <property type="protein sequence ID" value="PMD18632.1"/>
    <property type="molecule type" value="Genomic_DNA"/>
</dbReference>
<accession>A0A2J6PX66</accession>
<evidence type="ECO:0000313" key="1">
    <source>
        <dbReference type="EMBL" id="PMD18632.1"/>
    </source>
</evidence>
<evidence type="ECO:0000313" key="2">
    <source>
        <dbReference type="Proteomes" id="UP000235672"/>
    </source>
</evidence>
<sequence>MDANPHNSALNLTVLGLDGKKDDSQVASPLNEDETRPLVLYTYAESENARANLEYSVAKGIHAAADFIFVFNGETNGAELVPYEPNIKIIQRENKCFDLGTIGEVLIKDDLWKKYKSCWTDVFLNQVTEMVKLVGISFNCIPRPHLQSMLFATDDIGMGILLDPTLANSASIDDFWGTKDDPVGFTQCYETLHLAVHAEVGITDLLRSQGYEVDTFMTAFQAATPTTYCEKNGNPNDILWDKSYYGANVHPYETIFIKANRNIDPTLLENMTKWHLEQQKTSWDTCGGQV</sequence>
<proteinExistence type="predicted"/>
<protein>
    <submittedName>
        <fullName evidence="1">Uncharacterized protein</fullName>
    </submittedName>
</protein>